<sequence length="75" mass="7942">MVFQPTLQGLLSSLEPPPHGNFARPAANAQQKMGADLSLGVVPPAGSTLTNGLARRVVESLTVRVVAFLTETRMQ</sequence>
<organism evidence="1 2">
    <name type="scientific">Colletotrichum zoysiae</name>
    <dbReference type="NCBI Taxonomy" id="1216348"/>
    <lineage>
        <taxon>Eukaryota</taxon>
        <taxon>Fungi</taxon>
        <taxon>Dikarya</taxon>
        <taxon>Ascomycota</taxon>
        <taxon>Pezizomycotina</taxon>
        <taxon>Sordariomycetes</taxon>
        <taxon>Hypocreomycetidae</taxon>
        <taxon>Glomerellales</taxon>
        <taxon>Glomerellaceae</taxon>
        <taxon>Colletotrichum</taxon>
        <taxon>Colletotrichum graminicola species complex</taxon>
    </lineage>
</organism>
<comment type="caution">
    <text evidence="1">The sequence shown here is derived from an EMBL/GenBank/DDBJ whole genome shotgun (WGS) entry which is preliminary data.</text>
</comment>
<dbReference type="EMBL" id="MU843029">
    <property type="protein sequence ID" value="KAK2022715.1"/>
    <property type="molecule type" value="Genomic_DNA"/>
</dbReference>
<evidence type="ECO:0000313" key="2">
    <source>
        <dbReference type="Proteomes" id="UP001232148"/>
    </source>
</evidence>
<protein>
    <submittedName>
        <fullName evidence="1">Uncharacterized protein</fullName>
    </submittedName>
</protein>
<dbReference type="AlphaFoldDB" id="A0AAD9H5B1"/>
<keyword evidence="2" id="KW-1185">Reference proteome</keyword>
<dbReference type="Proteomes" id="UP001232148">
    <property type="component" value="Unassembled WGS sequence"/>
</dbReference>
<proteinExistence type="predicted"/>
<accession>A0AAD9H5B1</accession>
<reference evidence="1" key="1">
    <citation type="submission" date="2021-06" db="EMBL/GenBank/DDBJ databases">
        <title>Comparative genomics, transcriptomics and evolutionary studies reveal genomic signatures of adaptation to plant cell wall in hemibiotrophic fungi.</title>
        <authorList>
            <consortium name="DOE Joint Genome Institute"/>
            <person name="Baroncelli R."/>
            <person name="Diaz J.F."/>
            <person name="Benocci T."/>
            <person name="Peng M."/>
            <person name="Battaglia E."/>
            <person name="Haridas S."/>
            <person name="Andreopoulos W."/>
            <person name="Labutti K."/>
            <person name="Pangilinan J."/>
            <person name="Floch G.L."/>
            <person name="Makela M.R."/>
            <person name="Henrissat B."/>
            <person name="Grigoriev I.V."/>
            <person name="Crouch J.A."/>
            <person name="De Vries R.P."/>
            <person name="Sukno S.A."/>
            <person name="Thon M.R."/>
        </authorList>
    </citation>
    <scope>NUCLEOTIDE SEQUENCE</scope>
    <source>
        <strain evidence="1">MAFF235873</strain>
    </source>
</reference>
<gene>
    <name evidence="1" type="ORF">LX32DRAFT_645272</name>
</gene>
<evidence type="ECO:0000313" key="1">
    <source>
        <dbReference type="EMBL" id="KAK2022715.1"/>
    </source>
</evidence>
<name>A0AAD9H5B1_9PEZI</name>